<keyword evidence="1" id="KW-0812">Transmembrane</keyword>
<feature type="transmembrane region" description="Helical" evidence="1">
    <location>
        <begin position="114"/>
        <end position="131"/>
    </location>
</feature>
<keyword evidence="1" id="KW-0472">Membrane</keyword>
<gene>
    <name evidence="3" type="ORF">PCOR1329_LOCUS50755</name>
</gene>
<feature type="signal peptide" evidence="2">
    <location>
        <begin position="1"/>
        <end position="27"/>
    </location>
</feature>
<feature type="transmembrane region" description="Helical" evidence="1">
    <location>
        <begin position="74"/>
        <end position="93"/>
    </location>
</feature>
<proteinExistence type="predicted"/>
<accession>A0ABN9UQM3</accession>
<evidence type="ECO:0000256" key="1">
    <source>
        <dbReference type="SAM" id="Phobius"/>
    </source>
</evidence>
<evidence type="ECO:0008006" key="5">
    <source>
        <dbReference type="Google" id="ProtNLM"/>
    </source>
</evidence>
<keyword evidence="2" id="KW-0732">Signal</keyword>
<protein>
    <recommendedName>
        <fullName evidence="5">Derlin</fullName>
    </recommendedName>
</protein>
<evidence type="ECO:0000313" key="3">
    <source>
        <dbReference type="EMBL" id="CAK0862303.1"/>
    </source>
</evidence>
<dbReference type="EMBL" id="CAUYUJ010016147">
    <property type="protein sequence ID" value="CAK0862303.1"/>
    <property type="molecule type" value="Genomic_DNA"/>
</dbReference>
<keyword evidence="1" id="KW-1133">Transmembrane helix</keyword>
<reference evidence="3" key="1">
    <citation type="submission" date="2023-10" db="EMBL/GenBank/DDBJ databases">
        <authorList>
            <person name="Chen Y."/>
            <person name="Shah S."/>
            <person name="Dougan E. K."/>
            <person name="Thang M."/>
            <person name="Chan C."/>
        </authorList>
    </citation>
    <scope>NUCLEOTIDE SEQUENCE [LARGE SCALE GENOMIC DNA]</scope>
</reference>
<organism evidence="3 4">
    <name type="scientific">Prorocentrum cordatum</name>
    <dbReference type="NCBI Taxonomy" id="2364126"/>
    <lineage>
        <taxon>Eukaryota</taxon>
        <taxon>Sar</taxon>
        <taxon>Alveolata</taxon>
        <taxon>Dinophyceae</taxon>
        <taxon>Prorocentrales</taxon>
        <taxon>Prorocentraceae</taxon>
        <taxon>Prorocentrum</taxon>
    </lineage>
</organism>
<comment type="caution">
    <text evidence="3">The sequence shown here is derived from an EMBL/GenBank/DDBJ whole genome shotgun (WGS) entry which is preliminary data.</text>
</comment>
<sequence length="168" mass="17512">MAAAASLTMLVASTLFILLGLVVPLSGQSCAWTNPGVFPELLRTLLNAQAETLADICVERPAAAATGFLPSSPAVIAGCCGILAAALNILPFGSCTDGSSIARCAPAGRVRDTFLPLYALVLLILSIFGNESAESDALFPAVLAWAVFAFGDCGRTWWETQCFGRPHH</sequence>
<evidence type="ECO:0000313" key="4">
    <source>
        <dbReference type="Proteomes" id="UP001189429"/>
    </source>
</evidence>
<dbReference type="Proteomes" id="UP001189429">
    <property type="component" value="Unassembled WGS sequence"/>
</dbReference>
<evidence type="ECO:0000256" key="2">
    <source>
        <dbReference type="SAM" id="SignalP"/>
    </source>
</evidence>
<name>A0ABN9UQM3_9DINO</name>
<keyword evidence="4" id="KW-1185">Reference proteome</keyword>
<feature type="chain" id="PRO_5045863243" description="Derlin" evidence="2">
    <location>
        <begin position="28"/>
        <end position="168"/>
    </location>
</feature>